<keyword evidence="2" id="KW-1185">Reference proteome</keyword>
<name>A0A059PAU9_9CAUD</name>
<sequence length="93" mass="10482">MRIVSAKLFNKLGNTELTKTVNGRLEQPRIVAKNWYQINTNKRLMYNLVIHGNVDTFGEFDAVTIKGKSYIILNKQESGINSIKLEIGSGGNR</sequence>
<reference evidence="1 2" key="1">
    <citation type="journal article" date="2014" name="Int. J. Food Microbiol.">
        <title>Sequence and comparative analysis of Leuconostoc dairy bacteriophages.</title>
        <authorList>
            <person name="Kot W."/>
            <person name="Hansen L.H."/>
            <person name="Neve H."/>
            <person name="Hammer K."/>
            <person name="Jacobsen S."/>
            <person name="Pedersen P.D."/>
            <person name="Sorensen S.J."/>
            <person name="Heller K.J."/>
            <person name="Vogensen F.K."/>
        </authorList>
    </citation>
    <scope>NUCLEOTIDE SEQUENCE [LARGE SCALE GENOMIC DNA]</scope>
</reference>
<gene>
    <name evidence="1" type="ORF">phiLN12_015</name>
</gene>
<evidence type="ECO:0000313" key="2">
    <source>
        <dbReference type="Proteomes" id="UP000202085"/>
    </source>
</evidence>
<accession>A0A059PAU9</accession>
<dbReference type="KEGG" id="vg:19735846"/>
<dbReference type="Proteomes" id="UP000202085">
    <property type="component" value="Segment"/>
</dbReference>
<dbReference type="RefSeq" id="YP_009044734.1">
    <property type="nucleotide sequence ID" value="NC_024385.1"/>
</dbReference>
<organism evidence="1 2">
    <name type="scientific">Leuconostoc phage phiLN12</name>
    <dbReference type="NCBI Taxonomy" id="1262517"/>
    <lineage>
        <taxon>Viruses</taxon>
        <taxon>Duplodnaviria</taxon>
        <taxon>Heunggongvirae</taxon>
        <taxon>Uroviricota</taxon>
        <taxon>Caudoviricetes</taxon>
        <taxon>Mccleskeyvirinae</taxon>
        <taxon>Limdunavirus</taxon>
        <taxon>Limdunavirus LN12</taxon>
    </lineage>
</organism>
<proteinExistence type="predicted"/>
<dbReference type="EMBL" id="KC013025">
    <property type="protein sequence ID" value="AFY98343.1"/>
    <property type="molecule type" value="Genomic_DNA"/>
</dbReference>
<protein>
    <submittedName>
        <fullName evidence="1">Putative phage tail protein</fullName>
    </submittedName>
</protein>
<evidence type="ECO:0000313" key="1">
    <source>
        <dbReference type="EMBL" id="AFY98343.1"/>
    </source>
</evidence>
<dbReference type="GeneID" id="19735846"/>
<dbReference type="OrthoDB" id="18258at10239"/>